<keyword evidence="2" id="KW-1185">Reference proteome</keyword>
<sequence>MFPELDDSFEMDDLLDFSCSFQLSCLKKFIDKYQDRLGPQIAAVLQYIVDPKAYFSQFPEFLIWYVKEQYKQRLSRILPLMPSRRYQQDFFAHINKHIFDHNPGNCSIKDEYLYIPFFYVHNGNLYFSCIKDAKAVFYTEASQYSQFIERNFQSEIRLPFMIDFFPNFNLELKSHYGKFGEYLPDDFEFEDVVIPIKEVMVEFLKKIGKSDLVGKWEALMSSTAE</sequence>
<dbReference type="Proteomes" id="UP000199537">
    <property type="component" value="Unassembled WGS sequence"/>
</dbReference>
<organism evidence="1 2">
    <name type="scientific">Thermoflavifilum thermophilum</name>
    <dbReference type="NCBI Taxonomy" id="1393122"/>
    <lineage>
        <taxon>Bacteria</taxon>
        <taxon>Pseudomonadati</taxon>
        <taxon>Bacteroidota</taxon>
        <taxon>Chitinophagia</taxon>
        <taxon>Chitinophagales</taxon>
        <taxon>Chitinophagaceae</taxon>
        <taxon>Thermoflavifilum</taxon>
    </lineage>
</organism>
<dbReference type="STRING" id="1393122.SAMN05660895_0037"/>
<reference evidence="2" key="1">
    <citation type="submission" date="2016-10" db="EMBL/GenBank/DDBJ databases">
        <authorList>
            <person name="Varghese N."/>
            <person name="Submissions S."/>
        </authorList>
    </citation>
    <scope>NUCLEOTIDE SEQUENCE [LARGE SCALE GENOMIC DNA]</scope>
    <source>
        <strain evidence="2">DSM 14807</strain>
    </source>
</reference>
<evidence type="ECO:0000313" key="1">
    <source>
        <dbReference type="EMBL" id="SFV27101.1"/>
    </source>
</evidence>
<gene>
    <name evidence="1" type="ORF">SAMN05660895_0037</name>
</gene>
<name>A0A1I7MXG0_9BACT</name>
<dbReference type="RefSeq" id="WP_092456045.1">
    <property type="nucleotide sequence ID" value="NZ_FPCJ01000001.1"/>
</dbReference>
<dbReference type="AlphaFoldDB" id="A0A1I7MXG0"/>
<evidence type="ECO:0000313" key="2">
    <source>
        <dbReference type="Proteomes" id="UP000199537"/>
    </source>
</evidence>
<dbReference type="EMBL" id="FPCJ01000001">
    <property type="protein sequence ID" value="SFV27101.1"/>
    <property type="molecule type" value="Genomic_DNA"/>
</dbReference>
<accession>A0A1I7MXG0</accession>
<protein>
    <submittedName>
        <fullName evidence="1">Uncharacterized protein</fullName>
    </submittedName>
</protein>
<proteinExistence type="predicted"/>